<evidence type="ECO:0000313" key="2">
    <source>
        <dbReference type="Proteomes" id="UP001054821"/>
    </source>
</evidence>
<evidence type="ECO:0000313" key="1">
    <source>
        <dbReference type="EMBL" id="KAI5355781.1"/>
    </source>
</evidence>
<dbReference type="InterPro" id="IPR010325">
    <property type="entry name" value="Rhamnogal_lyase"/>
</dbReference>
<dbReference type="InterPro" id="IPR051850">
    <property type="entry name" value="Polysacch_Lyase_4"/>
</dbReference>
<dbReference type="EMBL" id="JAJFAZ020000001">
    <property type="protein sequence ID" value="KAI5355781.1"/>
    <property type="molecule type" value="Genomic_DNA"/>
</dbReference>
<comment type="caution">
    <text evidence="1">The sequence shown here is derived from an EMBL/GenBank/DDBJ whole genome shotgun (WGS) entry which is preliminary data.</text>
</comment>
<proteinExistence type="predicted"/>
<keyword evidence="2" id="KW-1185">Reference proteome</keyword>
<name>A0AAD4ZX44_PRUDU</name>
<dbReference type="Proteomes" id="UP001054821">
    <property type="component" value="Chromosome 1"/>
</dbReference>
<gene>
    <name evidence="1" type="ORF">L3X38_008676</name>
</gene>
<dbReference type="AlphaFoldDB" id="A0AAD4ZX44"/>
<organism evidence="1 2">
    <name type="scientific">Prunus dulcis</name>
    <name type="common">Almond</name>
    <name type="synonym">Amygdalus dulcis</name>
    <dbReference type="NCBI Taxonomy" id="3755"/>
    <lineage>
        <taxon>Eukaryota</taxon>
        <taxon>Viridiplantae</taxon>
        <taxon>Streptophyta</taxon>
        <taxon>Embryophyta</taxon>
        <taxon>Tracheophyta</taxon>
        <taxon>Spermatophyta</taxon>
        <taxon>Magnoliopsida</taxon>
        <taxon>eudicotyledons</taxon>
        <taxon>Gunneridae</taxon>
        <taxon>Pentapetalae</taxon>
        <taxon>rosids</taxon>
        <taxon>fabids</taxon>
        <taxon>Rosales</taxon>
        <taxon>Rosaceae</taxon>
        <taxon>Amygdaloideae</taxon>
        <taxon>Amygdaleae</taxon>
        <taxon>Prunus</taxon>
    </lineage>
</organism>
<sequence>MSSQRVQLDIQDHHVVMDNGILQVTLSKPDGIVTRIQYNSIDNLLEVLNEEVERGYWDLVWSEAGSVGTTGTFDVIKGTKFKVIVESDEQVEVSFTRKWNPSQKGKLVPLNIDKRFITLHQNCVQAQKRKVSIHGHSR</sequence>
<dbReference type="Pfam" id="PF06045">
    <property type="entry name" value="Rhamnogal_lyase"/>
    <property type="match status" value="1"/>
</dbReference>
<protein>
    <submittedName>
        <fullName evidence="1">Uncharacterized protein</fullName>
    </submittedName>
</protein>
<dbReference type="PANTHER" id="PTHR32018">
    <property type="entry name" value="RHAMNOGALACTURONATE LYASE FAMILY PROTEIN"/>
    <property type="match status" value="1"/>
</dbReference>
<accession>A0AAD4ZX44</accession>
<dbReference type="PANTHER" id="PTHR32018:SF16">
    <property type="entry name" value="RHAMNOGALACTURONAN ENDOLYASE"/>
    <property type="match status" value="1"/>
</dbReference>
<reference evidence="1 2" key="1">
    <citation type="journal article" date="2022" name="G3 (Bethesda)">
        <title>Whole-genome sequence and methylome profiling of the almond [Prunus dulcis (Mill.) D.A. Webb] cultivar 'Nonpareil'.</title>
        <authorList>
            <person name="D'Amico-Willman K.M."/>
            <person name="Ouma W.Z."/>
            <person name="Meulia T."/>
            <person name="Sideli G.M."/>
            <person name="Gradziel T.M."/>
            <person name="Fresnedo-Ramirez J."/>
        </authorList>
    </citation>
    <scope>NUCLEOTIDE SEQUENCE [LARGE SCALE GENOMIC DNA]</scope>
    <source>
        <strain evidence="1">Clone GOH B32 T37-40</strain>
    </source>
</reference>